<comment type="catalytic activity">
    <reaction evidence="7">
        <text>a 2'-deoxyadenosine in DNA + S-adenosyl-L-methionine = an N(6)-methyl-2'-deoxyadenosine in DNA + S-adenosyl-L-homocysteine + H(+)</text>
        <dbReference type="Rhea" id="RHEA:15197"/>
        <dbReference type="Rhea" id="RHEA-COMP:12418"/>
        <dbReference type="Rhea" id="RHEA-COMP:12419"/>
        <dbReference type="ChEBI" id="CHEBI:15378"/>
        <dbReference type="ChEBI" id="CHEBI:57856"/>
        <dbReference type="ChEBI" id="CHEBI:59789"/>
        <dbReference type="ChEBI" id="CHEBI:90615"/>
        <dbReference type="ChEBI" id="CHEBI:90616"/>
        <dbReference type="EC" id="2.1.1.72"/>
    </reaction>
</comment>
<dbReference type="PANTHER" id="PTHR42933">
    <property type="entry name" value="SLR6095 PROTEIN"/>
    <property type="match status" value="1"/>
</dbReference>
<dbReference type="GO" id="GO:0003677">
    <property type="term" value="F:DNA binding"/>
    <property type="evidence" value="ECO:0007669"/>
    <property type="project" value="InterPro"/>
</dbReference>
<dbReference type="GO" id="GO:0009007">
    <property type="term" value="F:site-specific DNA-methyltransferase (adenine-specific) activity"/>
    <property type="evidence" value="ECO:0007669"/>
    <property type="project" value="UniProtKB-EC"/>
</dbReference>
<evidence type="ECO:0000256" key="3">
    <source>
        <dbReference type="ARBA" id="ARBA00022603"/>
    </source>
</evidence>
<sequence length="515" mass="57688">MTLDLPSLETWLWGSADILRGSIDSSDFKNYIFGLLFLKRANDVFDEENEKLVEKENWDIEAAASDPDYHKFFIPDTARWQTIIEKTENIGQAIDEALAAIEEENLNLEGVMTAVHFGNKDVLSDALLQRLLNHFNKYSLKNKDLYTPDLLGDAYEYLIKMFADDAGKKGGEFYTPKGVVRLIVQLIKPEPKNSVYDPTCGSGGMLVESARYIAEQGGKVGELLDASLFGQEKNLGTWAICKINMILHNYSDADIKKGCTLSTPKHSTSDGELMIFDRVIANPPFSQNKWWDAAEVDVKVNGNGKEMAVNYSKAVSDPYGRFQYGVPPRGYADLAFLQHMISVLNQNGKLGIVLPHGVLFRGGSEGKIRKGILKDDILEAVVGLPSKLFYNTGIPASILIVNKSKPIHLKNKVIFIDASQDYKEGKNQNRLEEEHVKKVVEAYDAGQEIDKFMRIVDMKEIKENDYNLNITRYIDTSEEEVAVDLVATLAGIKEIEAREQEIDARLAGYLKELGL</sequence>
<dbReference type="InterPro" id="IPR038333">
    <property type="entry name" value="T1MK-like_N_sf"/>
</dbReference>
<dbReference type="Gene3D" id="3.40.50.150">
    <property type="entry name" value="Vaccinia Virus protein VP39"/>
    <property type="match status" value="1"/>
</dbReference>
<reference evidence="10 11" key="1">
    <citation type="journal article" date="2009" name="Environ. Microbiol.">
        <title>Genome sequence of Desulfobacterium autotrophicum HRM2, a marine sulfate reducer oxidizing organic carbon completely to carbon dioxide.</title>
        <authorList>
            <person name="Strittmatter A.W."/>
            <person name="Liesegang H."/>
            <person name="Rabus R."/>
            <person name="Decker I."/>
            <person name="Amann J."/>
            <person name="Andres S."/>
            <person name="Henne A."/>
            <person name="Fricke W.F."/>
            <person name="Martinez-Arias R."/>
            <person name="Bartels D."/>
            <person name="Goesmann A."/>
            <person name="Krause L."/>
            <person name="Puehler A."/>
            <person name="Klenk H.P."/>
            <person name="Richter M."/>
            <person name="Schuler M."/>
            <person name="Gloeckner F.O."/>
            <person name="Meyerdierks A."/>
            <person name="Gottschalk G."/>
            <person name="Amann R."/>
        </authorList>
    </citation>
    <scope>NUCLEOTIDE SEQUENCE [LARGE SCALE GENOMIC DNA]</scope>
    <source>
        <strain evidence="11">ATCC 43914 / DSM 3382 / HRM2</strain>
    </source>
</reference>
<dbReference type="PANTHER" id="PTHR42933:SF3">
    <property type="entry name" value="TYPE I RESTRICTION ENZYME MJAVIII METHYLASE SUBUNIT"/>
    <property type="match status" value="1"/>
</dbReference>
<evidence type="ECO:0000259" key="8">
    <source>
        <dbReference type="Pfam" id="PF02384"/>
    </source>
</evidence>
<protein>
    <recommendedName>
        <fullName evidence="2">site-specific DNA-methyltransferase (adenine-specific)</fullName>
        <ecNumber evidence="2">2.1.1.72</ecNumber>
    </recommendedName>
</protein>
<keyword evidence="3 10" id="KW-0489">Methyltransferase</keyword>
<dbReference type="GO" id="GO:0009307">
    <property type="term" value="P:DNA restriction-modification system"/>
    <property type="evidence" value="ECO:0007669"/>
    <property type="project" value="UniProtKB-KW"/>
</dbReference>
<comment type="similarity">
    <text evidence="1">Belongs to the N(4)/N(6)-methyltransferase family.</text>
</comment>
<accession>C0QCH3</accession>
<name>C0QCH3_DESAH</name>
<dbReference type="OrthoDB" id="9784823at2"/>
<dbReference type="NCBIfam" id="TIGR00497">
    <property type="entry name" value="hsdM"/>
    <property type="match status" value="1"/>
</dbReference>
<dbReference type="InterPro" id="IPR022749">
    <property type="entry name" value="D12N6_MeTrfase_N"/>
</dbReference>
<dbReference type="Pfam" id="PF02384">
    <property type="entry name" value="N6_Mtase"/>
    <property type="match status" value="1"/>
</dbReference>
<keyword evidence="5" id="KW-0949">S-adenosyl-L-methionine</keyword>
<organism evidence="10 11">
    <name type="scientific">Desulforapulum autotrophicum (strain ATCC 43914 / DSM 3382 / VKM B-1955 / HRM2)</name>
    <name type="common">Desulfobacterium autotrophicum</name>
    <dbReference type="NCBI Taxonomy" id="177437"/>
    <lineage>
        <taxon>Bacteria</taxon>
        <taxon>Pseudomonadati</taxon>
        <taxon>Thermodesulfobacteriota</taxon>
        <taxon>Desulfobacteria</taxon>
        <taxon>Desulfobacterales</taxon>
        <taxon>Desulfobacteraceae</taxon>
        <taxon>Desulforapulum</taxon>
    </lineage>
</organism>
<evidence type="ECO:0000256" key="7">
    <source>
        <dbReference type="ARBA" id="ARBA00047942"/>
    </source>
</evidence>
<dbReference type="RefSeq" id="WP_015903831.1">
    <property type="nucleotide sequence ID" value="NC_012108.1"/>
</dbReference>
<dbReference type="AlphaFoldDB" id="C0QCH3"/>
<dbReference type="STRING" id="177437.HRM2_19490"/>
<dbReference type="InterPro" id="IPR004546">
    <property type="entry name" value="Restrct_endonuc_T1M"/>
</dbReference>
<dbReference type="Proteomes" id="UP000000442">
    <property type="component" value="Chromosome"/>
</dbReference>
<dbReference type="EMBL" id="CP001087">
    <property type="protein sequence ID" value="ACN15050.1"/>
    <property type="molecule type" value="Genomic_DNA"/>
</dbReference>
<dbReference type="SMR" id="C0QCH3"/>
<dbReference type="PRINTS" id="PR00507">
    <property type="entry name" value="N12N6MTFRASE"/>
</dbReference>
<dbReference type="InterPro" id="IPR051537">
    <property type="entry name" value="DNA_Adenine_Mtase"/>
</dbReference>
<keyword evidence="6" id="KW-0680">Restriction system</keyword>
<dbReference type="Gene3D" id="1.20.1260.30">
    <property type="match status" value="1"/>
</dbReference>
<feature type="domain" description="N6 adenine-specific DNA methyltransferase N-terminal" evidence="9">
    <location>
        <begin position="9"/>
        <end position="135"/>
    </location>
</feature>
<dbReference type="HOGENOM" id="CLU_013049_4_2_7"/>
<dbReference type="KEGG" id="dat:HRM2_19490"/>
<dbReference type="REBASE" id="20389">
    <property type="entry name" value="M.DauHRMORF19490P"/>
</dbReference>
<keyword evidence="4 10" id="KW-0808">Transferase</keyword>
<dbReference type="EC" id="2.1.1.72" evidence="2"/>
<proteinExistence type="inferred from homology"/>
<evidence type="ECO:0000256" key="1">
    <source>
        <dbReference type="ARBA" id="ARBA00006594"/>
    </source>
</evidence>
<gene>
    <name evidence="10" type="primary">hsdM2</name>
    <name evidence="10" type="ordered locus">HRM2_19490</name>
</gene>
<dbReference type="InterPro" id="IPR003356">
    <property type="entry name" value="DNA_methylase_A-5"/>
</dbReference>
<feature type="domain" description="DNA methylase adenine-specific" evidence="8">
    <location>
        <begin position="148"/>
        <end position="480"/>
    </location>
</feature>
<evidence type="ECO:0000256" key="6">
    <source>
        <dbReference type="ARBA" id="ARBA00022747"/>
    </source>
</evidence>
<evidence type="ECO:0000313" key="11">
    <source>
        <dbReference type="Proteomes" id="UP000000442"/>
    </source>
</evidence>
<dbReference type="GO" id="GO:0032259">
    <property type="term" value="P:methylation"/>
    <property type="evidence" value="ECO:0007669"/>
    <property type="project" value="UniProtKB-KW"/>
</dbReference>
<dbReference type="GO" id="GO:0008170">
    <property type="term" value="F:N-methyltransferase activity"/>
    <property type="evidence" value="ECO:0007669"/>
    <property type="project" value="InterPro"/>
</dbReference>
<dbReference type="SUPFAM" id="SSF53335">
    <property type="entry name" value="S-adenosyl-L-methionine-dependent methyltransferases"/>
    <property type="match status" value="1"/>
</dbReference>
<evidence type="ECO:0000256" key="5">
    <source>
        <dbReference type="ARBA" id="ARBA00022691"/>
    </source>
</evidence>
<dbReference type="eggNOG" id="COG0286">
    <property type="taxonomic scope" value="Bacteria"/>
</dbReference>
<dbReference type="Pfam" id="PF12161">
    <property type="entry name" value="HsdM_N"/>
    <property type="match status" value="1"/>
</dbReference>
<dbReference type="InterPro" id="IPR029063">
    <property type="entry name" value="SAM-dependent_MTases_sf"/>
</dbReference>
<evidence type="ECO:0000256" key="2">
    <source>
        <dbReference type="ARBA" id="ARBA00011900"/>
    </source>
</evidence>
<evidence type="ECO:0000256" key="4">
    <source>
        <dbReference type="ARBA" id="ARBA00022679"/>
    </source>
</evidence>
<evidence type="ECO:0000259" key="9">
    <source>
        <dbReference type="Pfam" id="PF12161"/>
    </source>
</evidence>
<evidence type="ECO:0000313" key="10">
    <source>
        <dbReference type="EMBL" id="ACN15050.1"/>
    </source>
</evidence>
<keyword evidence="11" id="KW-1185">Reference proteome</keyword>